<dbReference type="Proteomes" id="UP001519287">
    <property type="component" value="Unassembled WGS sequence"/>
</dbReference>
<keyword evidence="2 8" id="KW-0963">Cytoplasm</keyword>
<evidence type="ECO:0000256" key="4">
    <source>
        <dbReference type="ARBA" id="ARBA00022694"/>
    </source>
</evidence>
<evidence type="ECO:0000256" key="3">
    <source>
        <dbReference type="ARBA" id="ARBA00022598"/>
    </source>
</evidence>
<evidence type="ECO:0000256" key="2">
    <source>
        <dbReference type="ARBA" id="ARBA00022490"/>
    </source>
</evidence>
<dbReference type="Gene3D" id="3.40.50.620">
    <property type="entry name" value="HUPs"/>
    <property type="match status" value="1"/>
</dbReference>
<dbReference type="InterPro" id="IPR012796">
    <property type="entry name" value="Lysidine-tRNA-synth_C"/>
</dbReference>
<evidence type="ECO:0000259" key="9">
    <source>
        <dbReference type="SMART" id="SM00977"/>
    </source>
</evidence>
<dbReference type="Pfam" id="PF09179">
    <property type="entry name" value="TilS"/>
    <property type="match status" value="1"/>
</dbReference>
<accession>A0ABS4J8J1</accession>
<keyword evidence="11" id="KW-1185">Reference proteome</keyword>
<dbReference type="EMBL" id="JAGGLB010000045">
    <property type="protein sequence ID" value="MBP1996159.1"/>
    <property type="molecule type" value="Genomic_DNA"/>
</dbReference>
<dbReference type="NCBIfam" id="TIGR02433">
    <property type="entry name" value="lysidine_TilS_C"/>
    <property type="match status" value="1"/>
</dbReference>
<dbReference type="Pfam" id="PF11734">
    <property type="entry name" value="TilS_C"/>
    <property type="match status" value="1"/>
</dbReference>
<dbReference type="PANTHER" id="PTHR43033">
    <property type="entry name" value="TRNA(ILE)-LYSIDINE SYNTHASE-RELATED"/>
    <property type="match status" value="1"/>
</dbReference>
<comment type="function">
    <text evidence="8">Ligates lysine onto the cytidine present at position 34 of the AUA codon-specific tRNA(Ile) that contains the anticodon CAU, in an ATP-dependent manner. Cytidine is converted to lysidine, thus changing the amino acid specificity of the tRNA from methionine to isoleucine.</text>
</comment>
<dbReference type="InterPro" id="IPR015262">
    <property type="entry name" value="tRNA_Ile_lys_synt_subst-bd"/>
</dbReference>
<organism evidence="10 11">
    <name type="scientific">Paenibacillus eucommiae</name>
    <dbReference type="NCBI Taxonomy" id="1355755"/>
    <lineage>
        <taxon>Bacteria</taxon>
        <taxon>Bacillati</taxon>
        <taxon>Bacillota</taxon>
        <taxon>Bacilli</taxon>
        <taxon>Bacillales</taxon>
        <taxon>Paenibacillaceae</taxon>
        <taxon>Paenibacillus</taxon>
    </lineage>
</organism>
<dbReference type="SUPFAM" id="SSF56037">
    <property type="entry name" value="PheT/TilS domain"/>
    <property type="match status" value="1"/>
</dbReference>
<dbReference type="HAMAP" id="MF_01161">
    <property type="entry name" value="tRNA_Ile_lys_synt"/>
    <property type="match status" value="1"/>
</dbReference>
<comment type="similarity">
    <text evidence="8">Belongs to the tRNA(Ile)-lysidine synthase family.</text>
</comment>
<dbReference type="InterPro" id="IPR012094">
    <property type="entry name" value="tRNA_Ile_lys_synt"/>
</dbReference>
<feature type="domain" description="Lysidine-tRNA(Ile) synthetase C-terminal" evidence="9">
    <location>
        <begin position="395"/>
        <end position="465"/>
    </location>
</feature>
<evidence type="ECO:0000256" key="7">
    <source>
        <dbReference type="ARBA" id="ARBA00048539"/>
    </source>
</evidence>
<dbReference type="Gene3D" id="3.30.465.60">
    <property type="match status" value="1"/>
</dbReference>
<gene>
    <name evidence="8" type="primary">tilS</name>
    <name evidence="10" type="ORF">J2Z66_007803</name>
</gene>
<dbReference type="NCBIfam" id="TIGR02432">
    <property type="entry name" value="lysidine_TilS_N"/>
    <property type="match status" value="1"/>
</dbReference>
<protein>
    <recommendedName>
        <fullName evidence="8">tRNA(Ile)-lysidine synthase</fullName>
        <ecNumber evidence="8">6.3.4.19</ecNumber>
    </recommendedName>
    <alternativeName>
        <fullName evidence="8">tRNA(Ile)-2-lysyl-cytidine synthase</fullName>
    </alternativeName>
    <alternativeName>
        <fullName evidence="8">tRNA(Ile)-lysidine synthetase</fullName>
    </alternativeName>
</protein>
<sequence length="472" mass="53763">MSLIEKVHHNIETEQLLDEGNVVVVAVSGGPDSVALLHILFLLSERYRWRLVVAHVNHQFRGEESDDEADFVARLAKGWGLPCEIGVIDVPAYISEMAMNSQVAAREKRYEFLHTVAKKYAAQRIALAHHADDQAETIMMRIIRGTGPSGLKGMPERRTEKKVELIRPFIRIYKSDIIEHCLHHGLAYCEDSSNEQRKYFRNKVRLDIMPMLRSYNEQLPESLNRLAEMMRAEDDYMEEAAKQAFSGIVTASSLFLRFSRVEFARLHVALQRRLIKLILNYLALGLENVDYARVEQLRAAILQEQTSNLKLDIMEHLCLVREYDEIRFQMPSVGTAAYSYPVMLLNDEQLYVPSADVKIDFAIYKPSEAGRQSISPSANSCIEAFFDLDLLELPLTVRNRAEGDRIQPHGLNGTKKVKDMFIDAKIPPSKRDAVPLVVDAKGRVIWIPRLRISKHAPVGPDTVHVVHMKLLS</sequence>
<dbReference type="InterPro" id="IPR012795">
    <property type="entry name" value="tRNA_Ile_lys_synt_N"/>
</dbReference>
<comment type="domain">
    <text evidence="8">The N-terminal region contains the highly conserved SGGXDS motif, predicted to be a P-loop motif involved in ATP binding.</text>
</comment>
<evidence type="ECO:0000313" key="10">
    <source>
        <dbReference type="EMBL" id="MBP1996159.1"/>
    </source>
</evidence>
<dbReference type="Pfam" id="PF01171">
    <property type="entry name" value="ATP_bind_3"/>
    <property type="match status" value="1"/>
</dbReference>
<evidence type="ECO:0000256" key="6">
    <source>
        <dbReference type="ARBA" id="ARBA00022840"/>
    </source>
</evidence>
<keyword evidence="6 8" id="KW-0067">ATP-binding</keyword>
<dbReference type="EC" id="6.3.4.19" evidence="8"/>
<feature type="binding site" evidence="8">
    <location>
        <begin position="28"/>
        <end position="33"/>
    </location>
    <ligand>
        <name>ATP</name>
        <dbReference type="ChEBI" id="CHEBI:30616"/>
    </ligand>
</feature>
<keyword evidence="5 8" id="KW-0547">Nucleotide-binding</keyword>
<comment type="subcellular location">
    <subcellularLocation>
        <location evidence="1 8">Cytoplasm</location>
    </subcellularLocation>
</comment>
<evidence type="ECO:0000256" key="1">
    <source>
        <dbReference type="ARBA" id="ARBA00004496"/>
    </source>
</evidence>
<dbReference type="InterPro" id="IPR014729">
    <property type="entry name" value="Rossmann-like_a/b/a_fold"/>
</dbReference>
<keyword evidence="3 8" id="KW-0436">Ligase</keyword>
<dbReference type="SMART" id="SM00977">
    <property type="entry name" value="TilS_C"/>
    <property type="match status" value="1"/>
</dbReference>
<name>A0ABS4J8J1_9BACL</name>
<proteinExistence type="inferred from homology"/>
<dbReference type="SUPFAM" id="SSF82829">
    <property type="entry name" value="MesJ substrate recognition domain-like"/>
    <property type="match status" value="1"/>
</dbReference>
<dbReference type="GO" id="GO:0032267">
    <property type="term" value="F:tRNA(Ile)-lysidine synthase activity"/>
    <property type="evidence" value="ECO:0007669"/>
    <property type="project" value="UniProtKB-EC"/>
</dbReference>
<dbReference type="InterPro" id="IPR011063">
    <property type="entry name" value="TilS/TtcA_N"/>
</dbReference>
<keyword evidence="4 8" id="KW-0819">tRNA processing</keyword>
<evidence type="ECO:0000256" key="8">
    <source>
        <dbReference type="HAMAP-Rule" id="MF_01161"/>
    </source>
</evidence>
<reference evidence="10 11" key="1">
    <citation type="submission" date="2021-03" db="EMBL/GenBank/DDBJ databases">
        <title>Genomic Encyclopedia of Type Strains, Phase IV (KMG-IV): sequencing the most valuable type-strain genomes for metagenomic binning, comparative biology and taxonomic classification.</title>
        <authorList>
            <person name="Goeker M."/>
        </authorList>
    </citation>
    <scope>NUCLEOTIDE SEQUENCE [LARGE SCALE GENOMIC DNA]</scope>
    <source>
        <strain evidence="10 11">DSM 26048</strain>
    </source>
</reference>
<comment type="caution">
    <text evidence="10">The sequence shown here is derived from an EMBL/GenBank/DDBJ whole genome shotgun (WGS) entry which is preliminary data.</text>
</comment>
<comment type="catalytic activity">
    <reaction evidence="7 8">
        <text>cytidine(34) in tRNA(Ile2) + L-lysine + ATP = lysidine(34) in tRNA(Ile2) + AMP + diphosphate + H(+)</text>
        <dbReference type="Rhea" id="RHEA:43744"/>
        <dbReference type="Rhea" id="RHEA-COMP:10625"/>
        <dbReference type="Rhea" id="RHEA-COMP:10670"/>
        <dbReference type="ChEBI" id="CHEBI:15378"/>
        <dbReference type="ChEBI" id="CHEBI:30616"/>
        <dbReference type="ChEBI" id="CHEBI:32551"/>
        <dbReference type="ChEBI" id="CHEBI:33019"/>
        <dbReference type="ChEBI" id="CHEBI:82748"/>
        <dbReference type="ChEBI" id="CHEBI:83665"/>
        <dbReference type="ChEBI" id="CHEBI:456215"/>
        <dbReference type="EC" id="6.3.4.19"/>
    </reaction>
</comment>
<evidence type="ECO:0000256" key="5">
    <source>
        <dbReference type="ARBA" id="ARBA00022741"/>
    </source>
</evidence>
<dbReference type="CDD" id="cd01992">
    <property type="entry name" value="TilS_N"/>
    <property type="match status" value="1"/>
</dbReference>
<dbReference type="PANTHER" id="PTHR43033:SF1">
    <property type="entry name" value="TRNA(ILE)-LYSIDINE SYNTHASE-RELATED"/>
    <property type="match status" value="1"/>
</dbReference>
<dbReference type="SUPFAM" id="SSF52402">
    <property type="entry name" value="Adenine nucleotide alpha hydrolases-like"/>
    <property type="match status" value="1"/>
</dbReference>
<evidence type="ECO:0000313" key="11">
    <source>
        <dbReference type="Proteomes" id="UP001519287"/>
    </source>
</evidence>
<dbReference type="RefSeq" id="WP_209978321.1">
    <property type="nucleotide sequence ID" value="NZ_JAGGLB010000045.1"/>
</dbReference>